<keyword evidence="2" id="KW-0813">Transport</keyword>
<evidence type="ECO:0000256" key="6">
    <source>
        <dbReference type="ARBA" id="ARBA00023136"/>
    </source>
</evidence>
<feature type="transmembrane region" description="Helical" evidence="7">
    <location>
        <begin position="236"/>
        <end position="255"/>
    </location>
</feature>
<feature type="transmembrane region" description="Helical" evidence="7">
    <location>
        <begin position="108"/>
        <end position="127"/>
    </location>
</feature>
<dbReference type="InterPro" id="IPR011701">
    <property type="entry name" value="MFS"/>
</dbReference>
<evidence type="ECO:0000313" key="10">
    <source>
        <dbReference type="Proteomes" id="UP000291949"/>
    </source>
</evidence>
<dbReference type="InterPro" id="IPR020846">
    <property type="entry name" value="MFS_dom"/>
</dbReference>
<evidence type="ECO:0000313" key="9">
    <source>
        <dbReference type="EMBL" id="TBW75250.1"/>
    </source>
</evidence>
<dbReference type="PRINTS" id="PR01036">
    <property type="entry name" value="TCRTETB"/>
</dbReference>
<dbReference type="AlphaFoldDB" id="A0A7Z8E225"/>
<feature type="transmembrane region" description="Helical" evidence="7">
    <location>
        <begin position="330"/>
        <end position="351"/>
    </location>
</feature>
<feature type="transmembrane region" description="Helical" evidence="7">
    <location>
        <begin position="77"/>
        <end position="96"/>
    </location>
</feature>
<dbReference type="GO" id="GO:0022857">
    <property type="term" value="F:transmembrane transporter activity"/>
    <property type="evidence" value="ECO:0007669"/>
    <property type="project" value="InterPro"/>
</dbReference>
<keyword evidence="3" id="KW-1003">Cell membrane</keyword>
<protein>
    <submittedName>
        <fullName evidence="9">MFS transporter</fullName>
    </submittedName>
</protein>
<dbReference type="PANTHER" id="PTHR42718">
    <property type="entry name" value="MAJOR FACILITATOR SUPERFAMILY MULTIDRUG TRANSPORTER MFSC"/>
    <property type="match status" value="1"/>
</dbReference>
<dbReference type="Pfam" id="PF07690">
    <property type="entry name" value="MFS_1"/>
    <property type="match status" value="1"/>
</dbReference>
<reference evidence="9 10" key="1">
    <citation type="journal article" date="2019" name="Sci. Transl. Med.">
        <title>Quorum sensing between bacterial species on the skin protects against epidermal injury in atopic dermatitis.</title>
        <authorList>
            <person name="Williams M.R."/>
        </authorList>
    </citation>
    <scope>NUCLEOTIDE SEQUENCE [LARGE SCALE GENOMIC DNA]</scope>
    <source>
        <strain evidence="9 10">H8</strain>
    </source>
</reference>
<feature type="transmembrane region" description="Helical" evidence="7">
    <location>
        <begin position="133"/>
        <end position="150"/>
    </location>
</feature>
<feature type="transmembrane region" description="Helical" evidence="7">
    <location>
        <begin position="12"/>
        <end position="35"/>
    </location>
</feature>
<feature type="transmembrane region" description="Helical" evidence="7">
    <location>
        <begin position="171"/>
        <end position="196"/>
    </location>
</feature>
<evidence type="ECO:0000256" key="5">
    <source>
        <dbReference type="ARBA" id="ARBA00022989"/>
    </source>
</evidence>
<evidence type="ECO:0000256" key="4">
    <source>
        <dbReference type="ARBA" id="ARBA00022692"/>
    </source>
</evidence>
<keyword evidence="4 7" id="KW-0812">Transmembrane</keyword>
<comment type="caution">
    <text evidence="9">The sequence shown here is derived from an EMBL/GenBank/DDBJ whole genome shotgun (WGS) entry which is preliminary data.</text>
</comment>
<dbReference type="InterPro" id="IPR036259">
    <property type="entry name" value="MFS_trans_sf"/>
</dbReference>
<dbReference type="Gene3D" id="1.20.1720.10">
    <property type="entry name" value="Multidrug resistance protein D"/>
    <property type="match status" value="1"/>
</dbReference>
<feature type="transmembrane region" description="Helical" evidence="7">
    <location>
        <begin position="47"/>
        <end position="71"/>
    </location>
</feature>
<sequence length="363" mass="40758">MFFYFATEPYFLIIFRAIQGIGAAMVQATAAALITSYVSNDKQGKGLGIFSMALGLGPILGPSIGSILLNFSNWSMIFWINIPIIILIVVINQVFIGELNEERFKLNFDFIGNILMVVMLSSLILAITFLKSQFIIVLLIIFLISLWLFIKWESKVKFPLIPVTWLQNKMMLSLLFGIFTLGGSMSLGFIIPPFYIEQNLKLNTLIVGIVNLSAPLGMVIMSQFSNKLTKKFNNQLLLTLSILLMGISYLVIGLLQYNLLIWKLIVLLLFFGFGCGIYLPINTRSILNLVKKSQQATAGSLQRMIQNLGIALYSSVSSITIQIFKNHHNMIHGYIVLWIMASIILFIGFILSVKNLLGYKKTE</sequence>
<feature type="transmembrane region" description="Helical" evidence="7">
    <location>
        <begin position="202"/>
        <end position="224"/>
    </location>
</feature>
<evidence type="ECO:0000259" key="8">
    <source>
        <dbReference type="PROSITE" id="PS50850"/>
    </source>
</evidence>
<feature type="domain" description="Major facilitator superfamily (MFS) profile" evidence="8">
    <location>
        <begin position="1"/>
        <end position="360"/>
    </location>
</feature>
<dbReference type="PANTHER" id="PTHR42718:SF46">
    <property type="entry name" value="BLR6921 PROTEIN"/>
    <property type="match status" value="1"/>
</dbReference>
<organism evidence="9 10">
    <name type="scientific">Staphylococcus capitis</name>
    <dbReference type="NCBI Taxonomy" id="29388"/>
    <lineage>
        <taxon>Bacteria</taxon>
        <taxon>Bacillati</taxon>
        <taxon>Bacillota</taxon>
        <taxon>Bacilli</taxon>
        <taxon>Bacillales</taxon>
        <taxon>Staphylococcaceae</taxon>
        <taxon>Staphylococcus</taxon>
    </lineage>
</organism>
<proteinExistence type="predicted"/>
<evidence type="ECO:0000256" key="2">
    <source>
        <dbReference type="ARBA" id="ARBA00022448"/>
    </source>
</evidence>
<dbReference type="PROSITE" id="PS50850">
    <property type="entry name" value="MFS"/>
    <property type="match status" value="1"/>
</dbReference>
<dbReference type="EMBL" id="SCHC01000008">
    <property type="protein sequence ID" value="TBW75250.1"/>
    <property type="molecule type" value="Genomic_DNA"/>
</dbReference>
<keyword evidence="6 7" id="KW-0472">Membrane</keyword>
<evidence type="ECO:0000256" key="1">
    <source>
        <dbReference type="ARBA" id="ARBA00004651"/>
    </source>
</evidence>
<dbReference type="Gene3D" id="1.20.1250.20">
    <property type="entry name" value="MFS general substrate transporter like domains"/>
    <property type="match status" value="1"/>
</dbReference>
<evidence type="ECO:0000256" key="7">
    <source>
        <dbReference type="SAM" id="Phobius"/>
    </source>
</evidence>
<dbReference type="RefSeq" id="WP_154812162.1">
    <property type="nucleotide sequence ID" value="NZ_JARDBJ010000019.1"/>
</dbReference>
<accession>A0A7Z8E225</accession>
<keyword evidence="5 7" id="KW-1133">Transmembrane helix</keyword>
<gene>
    <name evidence="9" type="ORF">EQ811_11845</name>
</gene>
<dbReference type="GO" id="GO:0005886">
    <property type="term" value="C:plasma membrane"/>
    <property type="evidence" value="ECO:0007669"/>
    <property type="project" value="UniProtKB-SubCell"/>
</dbReference>
<comment type="subcellular location">
    <subcellularLocation>
        <location evidence="1">Cell membrane</location>
        <topology evidence="1">Multi-pass membrane protein</topology>
    </subcellularLocation>
</comment>
<evidence type="ECO:0000256" key="3">
    <source>
        <dbReference type="ARBA" id="ARBA00022475"/>
    </source>
</evidence>
<feature type="transmembrane region" description="Helical" evidence="7">
    <location>
        <begin position="261"/>
        <end position="283"/>
    </location>
</feature>
<dbReference type="Proteomes" id="UP000291949">
    <property type="component" value="Unassembled WGS sequence"/>
</dbReference>
<dbReference type="SUPFAM" id="SSF103473">
    <property type="entry name" value="MFS general substrate transporter"/>
    <property type="match status" value="1"/>
</dbReference>
<name>A0A7Z8E225_STACP</name>